<protein>
    <submittedName>
        <fullName evidence="3">Uncharacterized protein</fullName>
    </submittedName>
</protein>
<keyword evidence="2" id="KW-0812">Transmembrane</keyword>
<keyword evidence="2" id="KW-0472">Membrane</keyword>
<feature type="region of interest" description="Disordered" evidence="1">
    <location>
        <begin position="34"/>
        <end position="73"/>
    </location>
</feature>
<dbReference type="AlphaFoldDB" id="A0A8C3RI31"/>
<keyword evidence="2" id="KW-1133">Transmembrane helix</keyword>
<evidence type="ECO:0000256" key="2">
    <source>
        <dbReference type="SAM" id="Phobius"/>
    </source>
</evidence>
<reference evidence="3" key="2">
    <citation type="submission" date="2025-09" db="UniProtKB">
        <authorList>
            <consortium name="Ensembl"/>
        </authorList>
    </citation>
    <scope>IDENTIFICATION</scope>
</reference>
<evidence type="ECO:0000313" key="4">
    <source>
        <dbReference type="Proteomes" id="UP000694396"/>
    </source>
</evidence>
<dbReference type="Ensembl" id="ENSCRFT00000022065.1">
    <property type="protein sequence ID" value="ENSCRFP00000021348.1"/>
    <property type="gene ID" value="ENSCRFG00000015805.1"/>
</dbReference>
<evidence type="ECO:0000313" key="3">
    <source>
        <dbReference type="Ensembl" id="ENSCRFP00000021348.1"/>
    </source>
</evidence>
<proteinExistence type="predicted"/>
<reference evidence="3" key="1">
    <citation type="submission" date="2025-08" db="UniProtKB">
        <authorList>
            <consortium name="Ensembl"/>
        </authorList>
    </citation>
    <scope>IDENTIFICATION</scope>
</reference>
<name>A0A8C3RI31_9PASS</name>
<organism evidence="3 4">
    <name type="scientific">Cyanoderma ruficeps</name>
    <name type="common">rufous-capped babbler</name>
    <dbReference type="NCBI Taxonomy" id="181631"/>
    <lineage>
        <taxon>Eukaryota</taxon>
        <taxon>Metazoa</taxon>
        <taxon>Chordata</taxon>
        <taxon>Craniata</taxon>
        <taxon>Vertebrata</taxon>
        <taxon>Euteleostomi</taxon>
        <taxon>Archelosauria</taxon>
        <taxon>Archosauria</taxon>
        <taxon>Dinosauria</taxon>
        <taxon>Saurischia</taxon>
        <taxon>Theropoda</taxon>
        <taxon>Coelurosauria</taxon>
        <taxon>Aves</taxon>
        <taxon>Neognathae</taxon>
        <taxon>Neoaves</taxon>
        <taxon>Telluraves</taxon>
        <taxon>Australaves</taxon>
        <taxon>Passeriformes</taxon>
        <taxon>Sylvioidea</taxon>
        <taxon>Timaliidae</taxon>
        <taxon>Cyanoderma</taxon>
    </lineage>
</organism>
<sequence>LFHRCWESSRSLGSLIDPAPSALLWITHGSGERAKGATQHRAFTSGEHPGGSGGDRGLPPPKKNTPPASSPCSLTHLPGRDFISSSPVSIALFPSILPAVHLFITLVGIFWSL</sequence>
<evidence type="ECO:0000256" key="1">
    <source>
        <dbReference type="SAM" id="MobiDB-lite"/>
    </source>
</evidence>
<accession>A0A8C3RI31</accession>
<keyword evidence="4" id="KW-1185">Reference proteome</keyword>
<feature type="transmembrane region" description="Helical" evidence="2">
    <location>
        <begin position="90"/>
        <end position="111"/>
    </location>
</feature>
<dbReference type="Proteomes" id="UP000694396">
    <property type="component" value="Unplaced"/>
</dbReference>